<dbReference type="Proteomes" id="UP000694417">
    <property type="component" value="Unplaced"/>
</dbReference>
<reference evidence="2" key="1">
    <citation type="submission" date="2025-08" db="UniProtKB">
        <authorList>
            <consortium name="Ensembl"/>
        </authorList>
    </citation>
    <scope>IDENTIFICATION</scope>
</reference>
<accession>A0A8D2HUA7</accession>
<feature type="compositionally biased region" description="Low complexity" evidence="1">
    <location>
        <begin position="25"/>
        <end position="38"/>
    </location>
</feature>
<dbReference type="GeneTree" id="ENSGT00960000190885"/>
<protein>
    <submittedName>
        <fullName evidence="2">Uncharacterized protein</fullName>
    </submittedName>
</protein>
<name>A0A8D2HUA7_UROPR</name>
<proteinExistence type="predicted"/>
<evidence type="ECO:0000256" key="1">
    <source>
        <dbReference type="SAM" id="MobiDB-lite"/>
    </source>
</evidence>
<evidence type="ECO:0000313" key="3">
    <source>
        <dbReference type="Proteomes" id="UP000694417"/>
    </source>
</evidence>
<sequence>PAIAGGGGYTTSKMPDIKENVPAKEPGSGSCEPESSEPTQEDENSSQDNPSCAPPPLAASGFLKIYFSHIFISNYS</sequence>
<keyword evidence="3" id="KW-1185">Reference proteome</keyword>
<dbReference type="AlphaFoldDB" id="A0A8D2HUA7"/>
<feature type="region of interest" description="Disordered" evidence="1">
    <location>
        <begin position="1"/>
        <end position="55"/>
    </location>
</feature>
<reference evidence="2" key="2">
    <citation type="submission" date="2025-09" db="UniProtKB">
        <authorList>
            <consortium name="Ensembl"/>
        </authorList>
    </citation>
    <scope>IDENTIFICATION</scope>
</reference>
<dbReference type="Ensembl" id="ENSUPAT00010021246.1">
    <property type="protein sequence ID" value="ENSUPAP00010018663.1"/>
    <property type="gene ID" value="ENSUPAG00010014803.1"/>
</dbReference>
<organism evidence="2 3">
    <name type="scientific">Urocitellus parryii</name>
    <name type="common">Arctic ground squirrel</name>
    <name type="synonym">Spermophilus parryii</name>
    <dbReference type="NCBI Taxonomy" id="9999"/>
    <lineage>
        <taxon>Eukaryota</taxon>
        <taxon>Metazoa</taxon>
        <taxon>Chordata</taxon>
        <taxon>Craniata</taxon>
        <taxon>Vertebrata</taxon>
        <taxon>Euteleostomi</taxon>
        <taxon>Mammalia</taxon>
        <taxon>Eutheria</taxon>
        <taxon>Euarchontoglires</taxon>
        <taxon>Glires</taxon>
        <taxon>Rodentia</taxon>
        <taxon>Sciuromorpha</taxon>
        <taxon>Sciuridae</taxon>
        <taxon>Xerinae</taxon>
        <taxon>Marmotini</taxon>
        <taxon>Urocitellus</taxon>
    </lineage>
</organism>
<evidence type="ECO:0000313" key="2">
    <source>
        <dbReference type="Ensembl" id="ENSUPAP00010018663.1"/>
    </source>
</evidence>